<feature type="transmembrane region" description="Helical" evidence="9">
    <location>
        <begin position="155"/>
        <end position="176"/>
    </location>
</feature>
<evidence type="ECO:0000256" key="4">
    <source>
        <dbReference type="ARBA" id="ARBA00022692"/>
    </source>
</evidence>
<comment type="subunit">
    <text evidence="9">Forms a complex with SecD. Part of the essential Sec protein translocation apparatus which comprises SecA, SecYEG and auxiliary proteins SecDF-YajC and YidC.</text>
</comment>
<evidence type="ECO:0000313" key="11">
    <source>
        <dbReference type="EMBL" id="GLS01916.1"/>
    </source>
</evidence>
<keyword evidence="6 9" id="KW-1133">Transmembrane helix</keyword>
<reference evidence="12" key="1">
    <citation type="journal article" date="2019" name="Int. J. Syst. Evol. Microbiol.">
        <title>The Global Catalogue of Microorganisms (GCM) 10K type strain sequencing project: providing services to taxonomists for standard genome sequencing and annotation.</title>
        <authorList>
            <consortium name="The Broad Institute Genomics Platform"/>
            <consortium name="The Broad Institute Genome Sequencing Center for Infectious Disease"/>
            <person name="Wu L."/>
            <person name="Ma J."/>
        </authorList>
    </citation>
    <scope>NUCLEOTIDE SEQUENCE [LARGE SCALE GENOMIC DNA]</scope>
    <source>
        <strain evidence="12">NBRC 110107</strain>
    </source>
</reference>
<dbReference type="InterPro" id="IPR048634">
    <property type="entry name" value="SecD_SecF_C"/>
</dbReference>
<dbReference type="NCBIfam" id="TIGR00916">
    <property type="entry name" value="2A0604s01"/>
    <property type="match status" value="1"/>
</dbReference>
<dbReference type="PANTHER" id="PTHR30081:SF8">
    <property type="entry name" value="PROTEIN TRANSLOCASE SUBUNIT SECF"/>
    <property type="match status" value="1"/>
</dbReference>
<keyword evidence="8 9" id="KW-0472">Membrane</keyword>
<evidence type="ECO:0000256" key="5">
    <source>
        <dbReference type="ARBA" id="ARBA00022927"/>
    </source>
</evidence>
<evidence type="ECO:0000256" key="7">
    <source>
        <dbReference type="ARBA" id="ARBA00023010"/>
    </source>
</evidence>
<keyword evidence="7 9" id="KW-0811">Translocation</keyword>
<evidence type="ECO:0000256" key="6">
    <source>
        <dbReference type="ARBA" id="ARBA00022989"/>
    </source>
</evidence>
<keyword evidence="2 9" id="KW-0813">Transport</keyword>
<feature type="domain" description="Protein export membrane protein SecD/SecF C-terminal" evidence="10">
    <location>
        <begin position="131"/>
        <end position="313"/>
    </location>
</feature>
<dbReference type="EMBL" id="BSOY01000043">
    <property type="protein sequence ID" value="GLS01916.1"/>
    <property type="molecule type" value="Genomic_DNA"/>
</dbReference>
<evidence type="ECO:0000256" key="3">
    <source>
        <dbReference type="ARBA" id="ARBA00022475"/>
    </source>
</evidence>
<feature type="transmembrane region" description="Helical" evidence="9">
    <location>
        <begin position="286"/>
        <end position="314"/>
    </location>
</feature>
<evidence type="ECO:0000256" key="2">
    <source>
        <dbReference type="ARBA" id="ARBA00022448"/>
    </source>
</evidence>
<comment type="subcellular location">
    <subcellularLocation>
        <location evidence="1 9">Cell membrane</location>
        <topology evidence="1 9">Multi-pass membrane protein</topology>
    </subcellularLocation>
</comment>
<dbReference type="InterPro" id="IPR055344">
    <property type="entry name" value="SecD_SecF_C_bact"/>
</dbReference>
<evidence type="ECO:0000256" key="9">
    <source>
        <dbReference type="HAMAP-Rule" id="MF_01464"/>
    </source>
</evidence>
<dbReference type="Gene3D" id="1.20.1640.10">
    <property type="entry name" value="Multidrug efflux transporter AcrB transmembrane domain"/>
    <property type="match status" value="1"/>
</dbReference>
<name>A0ABQ6BN74_9CAUL</name>
<evidence type="ECO:0000256" key="8">
    <source>
        <dbReference type="ARBA" id="ARBA00023136"/>
    </source>
</evidence>
<feature type="transmembrane region" description="Helical" evidence="9">
    <location>
        <begin position="183"/>
        <end position="202"/>
    </location>
</feature>
<accession>A0ABQ6BN74</accession>
<dbReference type="PRINTS" id="PR01755">
    <property type="entry name" value="SECFTRNLCASE"/>
</dbReference>
<dbReference type="Pfam" id="PF02355">
    <property type="entry name" value="SecD_SecF_C"/>
    <property type="match status" value="1"/>
</dbReference>
<keyword evidence="5 9" id="KW-0653">Protein transport</keyword>
<dbReference type="RefSeq" id="WP_284222783.1">
    <property type="nucleotide sequence ID" value="NZ_BSOY01000043.1"/>
</dbReference>
<dbReference type="InterPro" id="IPR022813">
    <property type="entry name" value="SecD/SecF_arch_bac"/>
</dbReference>
<comment type="function">
    <text evidence="9">Part of the Sec protein translocase complex. Interacts with the SecYEG preprotein conducting channel. SecDF uses the proton motive force (PMF) to complete protein translocation after the ATP-dependent function of SecA.</text>
</comment>
<keyword evidence="12" id="KW-1185">Reference proteome</keyword>
<comment type="caution">
    <text evidence="11">The sequence shown here is derived from an EMBL/GenBank/DDBJ whole genome shotgun (WGS) entry which is preliminary data.</text>
</comment>
<dbReference type="HAMAP" id="MF_01464_B">
    <property type="entry name" value="SecF_B"/>
    <property type="match status" value="1"/>
</dbReference>
<dbReference type="InterPro" id="IPR022645">
    <property type="entry name" value="SecD/SecF_bac"/>
</dbReference>
<evidence type="ECO:0000313" key="12">
    <source>
        <dbReference type="Proteomes" id="UP001156921"/>
    </source>
</evidence>
<proteinExistence type="inferred from homology"/>
<keyword evidence="3 9" id="KW-1003">Cell membrane</keyword>
<evidence type="ECO:0000259" key="10">
    <source>
        <dbReference type="Pfam" id="PF02355"/>
    </source>
</evidence>
<dbReference type="InterPro" id="IPR005665">
    <property type="entry name" value="SecF_bac"/>
</dbReference>
<feature type="transmembrane region" description="Helical" evidence="9">
    <location>
        <begin position="208"/>
        <end position="231"/>
    </location>
</feature>
<evidence type="ECO:0000256" key="1">
    <source>
        <dbReference type="ARBA" id="ARBA00004651"/>
    </source>
</evidence>
<dbReference type="SUPFAM" id="SSF82866">
    <property type="entry name" value="Multidrug efflux transporter AcrB transmembrane domain"/>
    <property type="match status" value="1"/>
</dbReference>
<dbReference type="Proteomes" id="UP001156921">
    <property type="component" value="Unassembled WGS sequence"/>
</dbReference>
<keyword evidence="4 9" id="KW-0812">Transmembrane</keyword>
<feature type="transmembrane region" description="Helical" evidence="9">
    <location>
        <begin position="262"/>
        <end position="280"/>
    </location>
</feature>
<organism evidence="11 12">
    <name type="scientific">Brevundimonas denitrificans</name>
    <dbReference type="NCBI Taxonomy" id="1443434"/>
    <lineage>
        <taxon>Bacteria</taxon>
        <taxon>Pseudomonadati</taxon>
        <taxon>Pseudomonadota</taxon>
        <taxon>Alphaproteobacteria</taxon>
        <taxon>Caulobacterales</taxon>
        <taxon>Caulobacteraceae</taxon>
        <taxon>Brevundimonas</taxon>
    </lineage>
</organism>
<dbReference type="NCBIfam" id="TIGR00966">
    <property type="entry name" value="transloc_SecF"/>
    <property type="match status" value="1"/>
</dbReference>
<protein>
    <recommendedName>
        <fullName evidence="9">Protein-export membrane protein SecF</fullName>
    </recommendedName>
</protein>
<comment type="similarity">
    <text evidence="9">Belongs to the SecD/SecF family. SecF subfamily.</text>
</comment>
<dbReference type="PANTHER" id="PTHR30081">
    <property type="entry name" value="PROTEIN-EXPORT MEMBRANE PROTEIN SEC"/>
    <property type="match status" value="1"/>
</dbReference>
<gene>
    <name evidence="9 11" type="primary">secF</name>
    <name evidence="11" type="ORF">GCM10007859_19350</name>
</gene>
<sequence>MSKFWPLIKLLPIKTNFRFVKYARLFGGLSILAVIASVFLTIYPADNKCGGLTCGVDFLGGNLIEMSTRPEPVDLAEIRASLNGLGVPDAQVQSYSVPGTDPTGRYHAMAKFGNIEGVSAADTINRAKAALSADLGPQVEFTRTEAVGAAVSGELLTNGVLALAVAIGMMMVYIWFRFEWQFGLGAMIGLLHDVILTFGLFAVTGMEFSLTAVASVLTVIGYSMNDTVVVYDRIRENLRKFKKMPLGEIIDLSINETLSRTIMTGVTALFALGVLAVLGGGPLQPFAIALIFGIVVGTYSSVYVAAPVLLLWGVKRGAKDEEAKPIKLGMASRP</sequence>
<feature type="transmembrane region" description="Helical" evidence="9">
    <location>
        <begin position="21"/>
        <end position="43"/>
    </location>
</feature>